<gene>
    <name evidence="6" type="ORF">V6N11_053845</name>
</gene>
<evidence type="ECO:0008006" key="8">
    <source>
        <dbReference type="Google" id="ProtNLM"/>
    </source>
</evidence>
<feature type="domain" description="NB-ARC" evidence="4">
    <location>
        <begin position="169"/>
        <end position="202"/>
    </location>
</feature>
<dbReference type="Gene3D" id="1.20.5.4130">
    <property type="match status" value="1"/>
</dbReference>
<sequence length="210" mass="23961">MAEAIVSLAVERISDLLIHEALFLEDVKEQIERLKAELKRMQCFLEDVDRIPEQDNRFRNRVLEIRNLAYDAEDVIDSFILERAHKGGLQGIIKRFTSIFTKRFHYNKFRDQVEAIRTKLENISKNFPAYEIPGDGAGCSSVSSTQQRLRRAFSHVEEEDVVSLEVSTKDVLALLMTEEDRLHAVVSIVGMGGIGKTTLARKKSIPTKQD</sequence>
<name>A0ABR2S2A7_9ROSI</name>
<feature type="domain" description="Disease resistance N-terminal" evidence="5">
    <location>
        <begin position="5"/>
        <end position="87"/>
    </location>
</feature>
<dbReference type="PANTHER" id="PTHR19338:SF66">
    <property type="entry name" value="NB-ARC DOMAIN-CONTAINING PROTEIN"/>
    <property type="match status" value="1"/>
</dbReference>
<comment type="caution">
    <text evidence="6">The sequence shown here is derived from an EMBL/GenBank/DDBJ whole genome shotgun (WGS) entry which is preliminary data.</text>
</comment>
<evidence type="ECO:0000259" key="5">
    <source>
        <dbReference type="Pfam" id="PF18052"/>
    </source>
</evidence>
<dbReference type="Pfam" id="PF18052">
    <property type="entry name" value="Rx_N"/>
    <property type="match status" value="1"/>
</dbReference>
<keyword evidence="1" id="KW-0677">Repeat</keyword>
<evidence type="ECO:0000313" key="6">
    <source>
        <dbReference type="EMBL" id="KAK9019319.1"/>
    </source>
</evidence>
<dbReference type="EMBL" id="JBBPBN010000017">
    <property type="protein sequence ID" value="KAK9019319.1"/>
    <property type="molecule type" value="Genomic_DNA"/>
</dbReference>
<proteinExistence type="predicted"/>
<dbReference type="InterPro" id="IPR002182">
    <property type="entry name" value="NB-ARC"/>
</dbReference>
<accession>A0ABR2S2A7</accession>
<dbReference type="SUPFAM" id="SSF52540">
    <property type="entry name" value="P-loop containing nucleoside triphosphate hydrolases"/>
    <property type="match status" value="1"/>
</dbReference>
<evidence type="ECO:0000313" key="7">
    <source>
        <dbReference type="Proteomes" id="UP001396334"/>
    </source>
</evidence>
<reference evidence="6 7" key="1">
    <citation type="journal article" date="2024" name="G3 (Bethesda)">
        <title>Genome assembly of Hibiscus sabdariffa L. provides insights into metabolisms of medicinal natural products.</title>
        <authorList>
            <person name="Kim T."/>
        </authorList>
    </citation>
    <scope>NUCLEOTIDE SEQUENCE [LARGE SCALE GENOMIC DNA]</scope>
    <source>
        <strain evidence="6">TK-2024</strain>
        <tissue evidence="6">Old leaves</tissue>
    </source>
</reference>
<dbReference type="InterPro" id="IPR027417">
    <property type="entry name" value="P-loop_NTPase"/>
</dbReference>
<dbReference type="Gene3D" id="3.40.50.300">
    <property type="entry name" value="P-loop containing nucleotide triphosphate hydrolases"/>
    <property type="match status" value="1"/>
</dbReference>
<keyword evidence="3" id="KW-0611">Plant defense</keyword>
<evidence type="ECO:0000259" key="4">
    <source>
        <dbReference type="Pfam" id="PF00931"/>
    </source>
</evidence>
<protein>
    <recommendedName>
        <fullName evidence="8">Rx N-terminal domain-containing protein</fullName>
    </recommendedName>
</protein>
<dbReference type="InterPro" id="IPR038005">
    <property type="entry name" value="RX-like_CC"/>
</dbReference>
<dbReference type="CDD" id="cd14798">
    <property type="entry name" value="RX-CC_like"/>
    <property type="match status" value="1"/>
</dbReference>
<keyword evidence="7" id="KW-1185">Reference proteome</keyword>
<dbReference type="Pfam" id="PF00931">
    <property type="entry name" value="NB-ARC"/>
    <property type="match status" value="1"/>
</dbReference>
<organism evidence="6 7">
    <name type="scientific">Hibiscus sabdariffa</name>
    <name type="common">roselle</name>
    <dbReference type="NCBI Taxonomy" id="183260"/>
    <lineage>
        <taxon>Eukaryota</taxon>
        <taxon>Viridiplantae</taxon>
        <taxon>Streptophyta</taxon>
        <taxon>Embryophyta</taxon>
        <taxon>Tracheophyta</taxon>
        <taxon>Spermatophyta</taxon>
        <taxon>Magnoliopsida</taxon>
        <taxon>eudicotyledons</taxon>
        <taxon>Gunneridae</taxon>
        <taxon>Pentapetalae</taxon>
        <taxon>rosids</taxon>
        <taxon>malvids</taxon>
        <taxon>Malvales</taxon>
        <taxon>Malvaceae</taxon>
        <taxon>Malvoideae</taxon>
        <taxon>Hibiscus</taxon>
    </lineage>
</organism>
<evidence type="ECO:0000256" key="3">
    <source>
        <dbReference type="ARBA" id="ARBA00022821"/>
    </source>
</evidence>
<dbReference type="PANTHER" id="PTHR19338">
    <property type="entry name" value="TRANSLOCASE OF INNER MITOCHONDRIAL MEMBRANE 13 HOMOLOG"/>
    <property type="match status" value="1"/>
</dbReference>
<dbReference type="InterPro" id="IPR041118">
    <property type="entry name" value="Rx_N"/>
</dbReference>
<evidence type="ECO:0000256" key="2">
    <source>
        <dbReference type="ARBA" id="ARBA00022741"/>
    </source>
</evidence>
<evidence type="ECO:0000256" key="1">
    <source>
        <dbReference type="ARBA" id="ARBA00022737"/>
    </source>
</evidence>
<keyword evidence="2" id="KW-0547">Nucleotide-binding</keyword>
<dbReference type="Proteomes" id="UP001396334">
    <property type="component" value="Unassembled WGS sequence"/>
</dbReference>